<dbReference type="GO" id="GO:0043027">
    <property type="term" value="F:cysteine-type endopeptidase inhibitor activity involved in apoptotic process"/>
    <property type="evidence" value="ECO:0007669"/>
    <property type="project" value="TreeGrafter"/>
</dbReference>
<dbReference type="SMART" id="SM00184">
    <property type="entry name" value="RING"/>
    <property type="match status" value="1"/>
</dbReference>
<dbReference type="Gene3D" id="1.10.8.10">
    <property type="entry name" value="DNA helicase RuvA subunit, C-terminal domain"/>
    <property type="match status" value="1"/>
</dbReference>
<keyword evidence="4" id="KW-0053">Apoptosis</keyword>
<evidence type="ECO:0000259" key="10">
    <source>
        <dbReference type="PROSITE" id="PS50030"/>
    </source>
</evidence>
<dbReference type="PANTHER" id="PTHR10044:SF139">
    <property type="entry name" value="DEATH-ASSOCIATED INHIBITOR OF APOPTOSIS 2"/>
    <property type="match status" value="1"/>
</dbReference>
<evidence type="ECO:0000256" key="5">
    <source>
        <dbReference type="ARBA" id="ARBA00022723"/>
    </source>
</evidence>
<feature type="region of interest" description="Disordered" evidence="9">
    <location>
        <begin position="146"/>
        <end position="180"/>
    </location>
</feature>
<feature type="domain" description="UBA" evidence="10">
    <location>
        <begin position="425"/>
        <end position="466"/>
    </location>
</feature>
<dbReference type="GO" id="GO:0005737">
    <property type="term" value="C:cytoplasm"/>
    <property type="evidence" value="ECO:0007669"/>
    <property type="project" value="UniProtKB-SubCell"/>
</dbReference>
<keyword evidence="3" id="KW-0963">Cytoplasm</keyword>
<evidence type="ECO:0000259" key="11">
    <source>
        <dbReference type="PROSITE" id="PS50089"/>
    </source>
</evidence>
<dbReference type="Gene3D" id="1.10.1170.10">
    <property type="entry name" value="Inhibitor Of Apoptosis Protein (2mihbC-IAP-1), Chain A"/>
    <property type="match status" value="3"/>
</dbReference>
<evidence type="ECO:0000256" key="9">
    <source>
        <dbReference type="SAM" id="MobiDB-lite"/>
    </source>
</evidence>
<protein>
    <submittedName>
        <fullName evidence="13">Baculoviral IAP repeat-containing protein 7-like</fullName>
    </submittedName>
</protein>
<dbReference type="Pfam" id="PF21290">
    <property type="entry name" value="UBA_BIRC2-3"/>
    <property type="match status" value="1"/>
</dbReference>
<dbReference type="GO" id="GO:0031398">
    <property type="term" value="P:positive regulation of protein ubiquitination"/>
    <property type="evidence" value="ECO:0007669"/>
    <property type="project" value="TreeGrafter"/>
</dbReference>
<comment type="similarity">
    <text evidence="2">Belongs to the IAP family.</text>
</comment>
<keyword evidence="12" id="KW-1185">Reference proteome</keyword>
<evidence type="ECO:0000256" key="8">
    <source>
        <dbReference type="PROSITE-ProRule" id="PRU00175"/>
    </source>
</evidence>
<evidence type="ECO:0000313" key="12">
    <source>
        <dbReference type="Proteomes" id="UP000085678"/>
    </source>
</evidence>
<dbReference type="InterPro" id="IPR015940">
    <property type="entry name" value="UBA"/>
</dbReference>
<proteinExistence type="inferred from homology"/>
<dbReference type="GO" id="GO:0006915">
    <property type="term" value="P:apoptotic process"/>
    <property type="evidence" value="ECO:0007669"/>
    <property type="project" value="UniProtKB-KW"/>
</dbReference>
<dbReference type="OrthoDB" id="10051407at2759"/>
<dbReference type="FunFam" id="3.30.40.10:FF:000184">
    <property type="entry name" value="Baculoviral IAP repeat containing 2"/>
    <property type="match status" value="1"/>
</dbReference>
<dbReference type="CDD" id="cd14321">
    <property type="entry name" value="UBA_IAPs"/>
    <property type="match status" value="1"/>
</dbReference>
<reference evidence="13" key="1">
    <citation type="submission" date="2025-08" db="UniProtKB">
        <authorList>
            <consortium name="RefSeq"/>
        </authorList>
    </citation>
    <scope>IDENTIFICATION</scope>
    <source>
        <tissue evidence="13">Gonads</tissue>
    </source>
</reference>
<accession>A0A1S3IP31</accession>
<dbReference type="FunFam" id="1.10.1170.10:FF:000002">
    <property type="entry name" value="Baculoviral IAP repeat containing 7"/>
    <property type="match status" value="1"/>
</dbReference>
<dbReference type="RefSeq" id="XP_013399962.1">
    <property type="nucleotide sequence ID" value="XM_013544508.1"/>
</dbReference>
<dbReference type="GO" id="GO:0061630">
    <property type="term" value="F:ubiquitin protein ligase activity"/>
    <property type="evidence" value="ECO:0007669"/>
    <property type="project" value="TreeGrafter"/>
</dbReference>
<feature type="domain" description="RING-type" evidence="11">
    <location>
        <begin position="566"/>
        <end position="601"/>
    </location>
</feature>
<evidence type="ECO:0000256" key="2">
    <source>
        <dbReference type="ARBA" id="ARBA00006672"/>
    </source>
</evidence>
<feature type="compositionally biased region" description="Polar residues" evidence="9">
    <location>
        <begin position="147"/>
        <end position="178"/>
    </location>
</feature>
<keyword evidence="7" id="KW-0862">Zinc</keyword>
<evidence type="ECO:0000256" key="7">
    <source>
        <dbReference type="ARBA" id="ARBA00022833"/>
    </source>
</evidence>
<dbReference type="GeneID" id="106166089"/>
<dbReference type="FunCoup" id="A0A1S3IP31">
    <property type="interactions" value="2495"/>
</dbReference>
<evidence type="ECO:0000256" key="6">
    <source>
        <dbReference type="ARBA" id="ARBA00022771"/>
    </source>
</evidence>
<name>A0A1S3IP31_LINAN</name>
<dbReference type="InterPro" id="IPR001841">
    <property type="entry name" value="Znf_RING"/>
</dbReference>
<dbReference type="SUPFAM" id="SSF57924">
    <property type="entry name" value="Inhibitor of apoptosis (IAP) repeat"/>
    <property type="match status" value="3"/>
</dbReference>
<dbReference type="InterPro" id="IPR001370">
    <property type="entry name" value="BIR_rpt"/>
</dbReference>
<dbReference type="PROSITE" id="PS50030">
    <property type="entry name" value="UBA"/>
    <property type="match status" value="1"/>
</dbReference>
<feature type="compositionally biased region" description="Basic and acidic residues" evidence="9">
    <location>
        <begin position="537"/>
        <end position="550"/>
    </location>
</feature>
<organism evidence="12 13">
    <name type="scientific">Lingula anatina</name>
    <name type="common">Brachiopod</name>
    <name type="synonym">Lingula unguis</name>
    <dbReference type="NCBI Taxonomy" id="7574"/>
    <lineage>
        <taxon>Eukaryota</taxon>
        <taxon>Metazoa</taxon>
        <taxon>Spiralia</taxon>
        <taxon>Lophotrochozoa</taxon>
        <taxon>Brachiopoda</taxon>
        <taxon>Linguliformea</taxon>
        <taxon>Lingulata</taxon>
        <taxon>Lingulida</taxon>
        <taxon>Linguloidea</taxon>
        <taxon>Lingulidae</taxon>
        <taxon>Lingula</taxon>
    </lineage>
</organism>
<dbReference type="Proteomes" id="UP000085678">
    <property type="component" value="Unplaced"/>
</dbReference>
<dbReference type="Pfam" id="PF00653">
    <property type="entry name" value="BIR"/>
    <property type="match status" value="3"/>
</dbReference>
<dbReference type="FunFam" id="1.10.1170.10:FF:000003">
    <property type="entry name" value="E3 ubiquitin-protein ligase XIAP"/>
    <property type="match status" value="1"/>
</dbReference>
<sequence>MPLSIPVPATRLARAGFYYSGEGDEVVCFSCGGRLREWARGDDPAVRHRNFYPNCRFLRETDTENVPLFPSARAVSNDNTGANVDPFPNLANTRSTPRDRSGNVPSLLSSQQALSRSLGISSPEVATLQTTPQESSTVAHAGVASGVRSNKNKSAPSPAQLNGNTLVPSYTSHRTSGVPSRVRNESDRLATFVNWPSGARVRPRDLARAGFFYVGTGDRVQCAFCEGILRNWEPGDQPLQEHRRHLSTCPFVLGLEVGNIPLEEPSTALPLAVSESQSHAVGGSRTGSENTTNEATLGILTARPRHERYAIENTRVQTFANWPPSRIPRPEELARAGFFYAGFGDNVKCFFCDGGLRNWEPQDDPWAEHARWFPRCGFVRLCKGDAFIQMIKEQTSLNNPAQTQTQRPQGAPGSYHVEAREIKARLDTPTVQTVLDMGFSRDTVRQAIEQRLRNIGDDFPSAASLLDVVLNIEDEMNRQTVQGAMAMAEIPQEEPGQQPLNAALTEAPPRETAQKTSQTQNSEKQSKRDKKKKKKKQDVPVPKDSDDRDTNILLEENKRLKEERTCKICMDEEVSVVFLPCGHLVACVQCAPALRNCAICRAAIKGTVRSILS</sequence>
<dbReference type="GO" id="GO:0051726">
    <property type="term" value="P:regulation of cell cycle"/>
    <property type="evidence" value="ECO:0007669"/>
    <property type="project" value="TreeGrafter"/>
</dbReference>
<dbReference type="InterPro" id="IPR013083">
    <property type="entry name" value="Znf_RING/FYVE/PHD"/>
</dbReference>
<feature type="region of interest" description="Disordered" evidence="9">
    <location>
        <begin position="76"/>
        <end position="110"/>
    </location>
</feature>
<dbReference type="GO" id="GO:0043066">
    <property type="term" value="P:negative regulation of apoptotic process"/>
    <property type="evidence" value="ECO:0007669"/>
    <property type="project" value="TreeGrafter"/>
</dbReference>
<dbReference type="STRING" id="7574.A0A1S3IP31"/>
<dbReference type="AlphaFoldDB" id="A0A1S3IP31"/>
<evidence type="ECO:0000256" key="3">
    <source>
        <dbReference type="ARBA" id="ARBA00022490"/>
    </source>
</evidence>
<dbReference type="InParanoid" id="A0A1S3IP31"/>
<dbReference type="PROSITE" id="PS50143">
    <property type="entry name" value="BIR_REPEAT_2"/>
    <property type="match status" value="3"/>
</dbReference>
<evidence type="ECO:0000256" key="4">
    <source>
        <dbReference type="ARBA" id="ARBA00022703"/>
    </source>
</evidence>
<feature type="compositionally biased region" description="Basic residues" evidence="9">
    <location>
        <begin position="527"/>
        <end position="536"/>
    </location>
</feature>
<dbReference type="GO" id="GO:0005634">
    <property type="term" value="C:nucleus"/>
    <property type="evidence" value="ECO:0007669"/>
    <property type="project" value="TreeGrafter"/>
</dbReference>
<gene>
    <name evidence="13" type="primary">LOC106166089</name>
</gene>
<dbReference type="KEGG" id="lak:106166089"/>
<evidence type="ECO:0000256" key="1">
    <source>
        <dbReference type="ARBA" id="ARBA00004496"/>
    </source>
</evidence>
<dbReference type="Gene3D" id="3.30.40.10">
    <property type="entry name" value="Zinc/RING finger domain, C3HC4 (zinc finger)"/>
    <property type="match status" value="1"/>
</dbReference>
<dbReference type="InterPro" id="IPR050784">
    <property type="entry name" value="IAP"/>
</dbReference>
<dbReference type="CDD" id="cd00022">
    <property type="entry name" value="BIR"/>
    <property type="match status" value="3"/>
</dbReference>
<dbReference type="SMART" id="SM00238">
    <property type="entry name" value="BIR"/>
    <property type="match status" value="3"/>
</dbReference>
<dbReference type="PROSITE" id="PS50089">
    <property type="entry name" value="ZF_RING_2"/>
    <property type="match status" value="1"/>
</dbReference>
<dbReference type="PANTHER" id="PTHR10044">
    <property type="entry name" value="INHIBITOR OF APOPTOSIS"/>
    <property type="match status" value="1"/>
</dbReference>
<keyword evidence="5" id="KW-0479">Metal-binding</keyword>
<dbReference type="GO" id="GO:0008270">
    <property type="term" value="F:zinc ion binding"/>
    <property type="evidence" value="ECO:0007669"/>
    <property type="project" value="UniProtKB-KW"/>
</dbReference>
<keyword evidence="6 8" id="KW-0863">Zinc-finger</keyword>
<feature type="compositionally biased region" description="Polar residues" evidence="9">
    <location>
        <begin position="514"/>
        <end position="523"/>
    </location>
</feature>
<evidence type="ECO:0000313" key="13">
    <source>
        <dbReference type="RefSeq" id="XP_013399962.1"/>
    </source>
</evidence>
<dbReference type="PROSITE" id="PS01282">
    <property type="entry name" value="BIR_REPEAT_1"/>
    <property type="match status" value="2"/>
</dbReference>
<dbReference type="InterPro" id="IPR048875">
    <property type="entry name" value="BIRC2-3-like_UBA"/>
</dbReference>
<feature type="region of interest" description="Disordered" evidence="9">
    <location>
        <begin position="507"/>
        <end position="550"/>
    </location>
</feature>
<dbReference type="CDD" id="cd16713">
    <property type="entry name" value="RING-HC_BIRC2_3_7"/>
    <property type="match status" value="1"/>
</dbReference>
<comment type="subcellular location">
    <subcellularLocation>
        <location evidence="1">Cytoplasm</location>
    </subcellularLocation>
</comment>
<dbReference type="Pfam" id="PF13920">
    <property type="entry name" value="zf-C3HC4_3"/>
    <property type="match status" value="1"/>
</dbReference>